<evidence type="ECO:0000313" key="3">
    <source>
        <dbReference type="EMBL" id="KAK8882150.1"/>
    </source>
</evidence>
<evidence type="ECO:0000256" key="1">
    <source>
        <dbReference type="SAM" id="Coils"/>
    </source>
</evidence>
<name>A0ABR2JTE2_9EUKA</name>
<evidence type="ECO:0000313" key="4">
    <source>
        <dbReference type="Proteomes" id="UP001470230"/>
    </source>
</evidence>
<dbReference type="EMBL" id="JAPFFF010000009">
    <property type="protein sequence ID" value="KAK8882150.1"/>
    <property type="molecule type" value="Genomic_DNA"/>
</dbReference>
<evidence type="ECO:0008006" key="5">
    <source>
        <dbReference type="Google" id="ProtNLM"/>
    </source>
</evidence>
<keyword evidence="1" id="KW-0175">Coiled coil</keyword>
<protein>
    <recommendedName>
        <fullName evidence="5">Cilia- and flagella-associated protein 157</fullName>
    </recommendedName>
</protein>
<reference evidence="3 4" key="1">
    <citation type="submission" date="2024-04" db="EMBL/GenBank/DDBJ databases">
        <title>Tritrichomonas musculus Genome.</title>
        <authorList>
            <person name="Alves-Ferreira E."/>
            <person name="Grigg M."/>
            <person name="Lorenzi H."/>
            <person name="Galac M."/>
        </authorList>
    </citation>
    <scope>NUCLEOTIDE SEQUENCE [LARGE SCALE GENOMIC DNA]</scope>
    <source>
        <strain evidence="3 4">EAF2021</strain>
    </source>
</reference>
<feature type="region of interest" description="Disordered" evidence="2">
    <location>
        <begin position="306"/>
        <end position="327"/>
    </location>
</feature>
<proteinExistence type="predicted"/>
<feature type="region of interest" description="Disordered" evidence="2">
    <location>
        <begin position="439"/>
        <end position="470"/>
    </location>
</feature>
<accession>A0ABR2JTE2</accession>
<evidence type="ECO:0000256" key="2">
    <source>
        <dbReference type="SAM" id="MobiDB-lite"/>
    </source>
</evidence>
<gene>
    <name evidence="3" type="ORF">M9Y10_044790</name>
</gene>
<comment type="caution">
    <text evidence="3">The sequence shown here is derived from an EMBL/GenBank/DDBJ whole genome shotgun (WGS) entry which is preliminary data.</text>
</comment>
<feature type="coiled-coil region" evidence="1">
    <location>
        <begin position="82"/>
        <end position="198"/>
    </location>
</feature>
<sequence>MRKNKSNQQQSVSPQQELIQNFKANQKAILRLDTSLTLPHSDTKSLKNYEDENYKQIENIEESIEARNIDNNRMSSVVANKIKELKGKIRDLKTEIKGVRQSIQDAEDKNSKIVEEINADFNKKKEEILAESRKVEAELAHYAEWQRQADTYKSHLSELKSTIHHNRVICSENISETRQNAQSKIEKHRILLAEEIRKARAESLRLRTGDISDLTTTFLTQSEAHLKSLDSQYQSSKQLSEVNNTIDDENISLQRDIERLSKKSKSLKEQQERQKAVLMKLRTIREEFKERELREKEMKKIISAREREEKRKEEENRAKNAPKPKSEYKMTKDDEAFITFLNECATSVRSIMYDMLGEKYKKSEVPLQNERFEAPKLSAMISEIKLLTNKLDEIDPSIEKKEESEGKPILTPAAAYFAFSAPFDDSDNFITTESWSFGKYEPARPSTSFGQAKKPKIIRIKPEQKPQNNL</sequence>
<organism evidence="3 4">
    <name type="scientific">Tritrichomonas musculus</name>
    <dbReference type="NCBI Taxonomy" id="1915356"/>
    <lineage>
        <taxon>Eukaryota</taxon>
        <taxon>Metamonada</taxon>
        <taxon>Parabasalia</taxon>
        <taxon>Tritrichomonadida</taxon>
        <taxon>Tritrichomonadidae</taxon>
        <taxon>Tritrichomonas</taxon>
    </lineage>
</organism>
<keyword evidence="4" id="KW-1185">Reference proteome</keyword>
<dbReference type="Proteomes" id="UP001470230">
    <property type="component" value="Unassembled WGS sequence"/>
</dbReference>